<keyword evidence="4" id="KW-1003">Cell membrane</keyword>
<evidence type="ECO:0000256" key="4">
    <source>
        <dbReference type="ARBA" id="ARBA00022475"/>
    </source>
</evidence>
<protein>
    <recommendedName>
        <fullName evidence="10">Major facilitator superfamily (MFS) profile domain-containing protein</fullName>
    </recommendedName>
</protein>
<accession>A0A8H3FDE2</accession>
<sequence length="570" mass="60797">MAISSNTILVDEGQSARESTEGLSMRDMSVPGDRGLEKTSLAVGQEAVKEQVLHDDKVIEYPTGLKLFLLALALCLSIFLVALDSTIIATAIPQITDQFNSLNDVGWYGSAYLLTTAAFQLIFGKFYTFFSLKWVFLIAIGIFELGSLICGVAPNSTALIVGRAIAGVGSAGVFSGAYVLIATSVPLPKRPSFNGLIGGVYGISSVVGPLLGGAFTEKITWRWCFYINLPIGGIAVAVMIFFFSPVPQPGGIPQLSWKERMAHLDIPGTLLFIPGVVCLLIALQWGGSTYPWSNGRVIALFVVFGVCIILFIGIQFWKPKVATLSPLMLRKRSVWAASTFAFFMGSAFFVTVYYLPIWFQAVKGVSAYESGIRNIPILLAVVVGTITSGGLVSKIGYYTPFMLASTVLTSVGAGLLTTLELDSSSSKWIGYQVLCGFGIGLGLQLPLVAIQTVLDMSEIPTATALVLFMQLFGAAVFVSVGESLLATRLVSYISRTVPDVDAVAVASSGATNIQHAIPVEYLHGVIAEYNSGLMQVFKLVVAMACLTSIGSMGMEWRSVKGKQTQIPAAG</sequence>
<evidence type="ECO:0000259" key="10">
    <source>
        <dbReference type="PROSITE" id="PS50850"/>
    </source>
</evidence>
<evidence type="ECO:0000256" key="6">
    <source>
        <dbReference type="ARBA" id="ARBA00022989"/>
    </source>
</evidence>
<dbReference type="SUPFAM" id="SSF103473">
    <property type="entry name" value="MFS general substrate transporter"/>
    <property type="match status" value="1"/>
</dbReference>
<proteinExistence type="inferred from homology"/>
<evidence type="ECO:0000313" key="11">
    <source>
        <dbReference type="EMBL" id="CAF9919978.1"/>
    </source>
</evidence>
<feature type="transmembrane region" description="Helical" evidence="9">
    <location>
        <begin position="397"/>
        <end position="416"/>
    </location>
</feature>
<dbReference type="EMBL" id="CAJPDS010000025">
    <property type="protein sequence ID" value="CAF9919978.1"/>
    <property type="molecule type" value="Genomic_DNA"/>
</dbReference>
<dbReference type="Pfam" id="PF07690">
    <property type="entry name" value="MFS_1"/>
    <property type="match status" value="1"/>
</dbReference>
<dbReference type="PANTHER" id="PTHR23501">
    <property type="entry name" value="MAJOR FACILITATOR SUPERFAMILY"/>
    <property type="match status" value="1"/>
</dbReference>
<evidence type="ECO:0000256" key="8">
    <source>
        <dbReference type="ARBA" id="ARBA00023180"/>
    </source>
</evidence>
<comment type="subcellular location">
    <subcellularLocation>
        <location evidence="1">Cell membrane</location>
        <topology evidence="1">Multi-pass membrane protein</topology>
    </subcellularLocation>
</comment>
<dbReference type="InterPro" id="IPR036259">
    <property type="entry name" value="MFS_trans_sf"/>
</dbReference>
<dbReference type="AlphaFoldDB" id="A0A8H3FDE2"/>
<feature type="transmembrane region" description="Helical" evidence="9">
    <location>
        <begin position="375"/>
        <end position="392"/>
    </location>
</feature>
<keyword evidence="12" id="KW-1185">Reference proteome</keyword>
<dbReference type="GO" id="GO:0022857">
    <property type="term" value="F:transmembrane transporter activity"/>
    <property type="evidence" value="ECO:0007669"/>
    <property type="project" value="InterPro"/>
</dbReference>
<reference evidence="11" key="1">
    <citation type="submission" date="2021-03" db="EMBL/GenBank/DDBJ databases">
        <authorList>
            <person name="Tagirdzhanova G."/>
        </authorList>
    </citation>
    <scope>NUCLEOTIDE SEQUENCE</scope>
</reference>
<evidence type="ECO:0000256" key="3">
    <source>
        <dbReference type="ARBA" id="ARBA00022448"/>
    </source>
</evidence>
<comment type="caution">
    <text evidence="11">The sequence shown here is derived from an EMBL/GenBank/DDBJ whole genome shotgun (WGS) entry which is preliminary data.</text>
</comment>
<feature type="transmembrane region" description="Helical" evidence="9">
    <location>
        <begin position="193"/>
        <end position="214"/>
    </location>
</feature>
<dbReference type="Gene3D" id="1.20.1250.20">
    <property type="entry name" value="MFS general substrate transporter like domains"/>
    <property type="match status" value="1"/>
</dbReference>
<dbReference type="Proteomes" id="UP000664521">
    <property type="component" value="Unassembled WGS sequence"/>
</dbReference>
<feature type="transmembrane region" description="Helical" evidence="9">
    <location>
        <begin position="264"/>
        <end position="285"/>
    </location>
</feature>
<gene>
    <name evidence="11" type="ORF">HETSPECPRED_004130</name>
</gene>
<evidence type="ECO:0000256" key="5">
    <source>
        <dbReference type="ARBA" id="ARBA00022692"/>
    </source>
</evidence>
<comment type="similarity">
    <text evidence="2">Belongs to the major facilitator superfamily. TCR/Tet family.</text>
</comment>
<keyword evidence="7 9" id="KW-0472">Membrane</keyword>
<dbReference type="FunFam" id="1.20.1720.10:FF:000012">
    <property type="entry name" value="MFS toxin efflux pump (AflT)"/>
    <property type="match status" value="1"/>
</dbReference>
<dbReference type="FunFam" id="1.20.1250.20:FF:000196">
    <property type="entry name" value="MFS toxin efflux pump (AflT)"/>
    <property type="match status" value="1"/>
</dbReference>
<feature type="transmembrane region" description="Helical" evidence="9">
    <location>
        <begin position="462"/>
        <end position="481"/>
    </location>
</feature>
<feature type="transmembrane region" description="Helical" evidence="9">
    <location>
        <begin position="334"/>
        <end position="355"/>
    </location>
</feature>
<dbReference type="PANTHER" id="PTHR23501:SF199">
    <property type="entry name" value="MFS EFFLUX TRANSPORTER INPD-RELATED"/>
    <property type="match status" value="1"/>
</dbReference>
<feature type="transmembrane region" description="Helical" evidence="9">
    <location>
        <begin position="160"/>
        <end position="181"/>
    </location>
</feature>
<evidence type="ECO:0000256" key="7">
    <source>
        <dbReference type="ARBA" id="ARBA00023136"/>
    </source>
</evidence>
<keyword evidence="3" id="KW-0813">Transport</keyword>
<feature type="transmembrane region" description="Helical" evidence="9">
    <location>
        <begin position="428"/>
        <end position="450"/>
    </location>
</feature>
<dbReference type="PROSITE" id="PS50850">
    <property type="entry name" value="MFS"/>
    <property type="match status" value="1"/>
</dbReference>
<feature type="transmembrane region" description="Helical" evidence="9">
    <location>
        <begin position="67"/>
        <end position="93"/>
    </location>
</feature>
<organism evidence="11 12">
    <name type="scientific">Heterodermia speciosa</name>
    <dbReference type="NCBI Taxonomy" id="116794"/>
    <lineage>
        <taxon>Eukaryota</taxon>
        <taxon>Fungi</taxon>
        <taxon>Dikarya</taxon>
        <taxon>Ascomycota</taxon>
        <taxon>Pezizomycotina</taxon>
        <taxon>Lecanoromycetes</taxon>
        <taxon>OSLEUM clade</taxon>
        <taxon>Lecanoromycetidae</taxon>
        <taxon>Caliciales</taxon>
        <taxon>Physciaceae</taxon>
        <taxon>Heterodermia</taxon>
    </lineage>
</organism>
<feature type="transmembrane region" description="Helical" evidence="9">
    <location>
        <begin position="135"/>
        <end position="154"/>
    </location>
</feature>
<dbReference type="PRINTS" id="PR01036">
    <property type="entry name" value="TCRTETB"/>
</dbReference>
<dbReference type="OrthoDB" id="10021397at2759"/>
<evidence type="ECO:0000256" key="9">
    <source>
        <dbReference type="SAM" id="Phobius"/>
    </source>
</evidence>
<evidence type="ECO:0000256" key="1">
    <source>
        <dbReference type="ARBA" id="ARBA00004651"/>
    </source>
</evidence>
<dbReference type="InterPro" id="IPR011701">
    <property type="entry name" value="MFS"/>
</dbReference>
<feature type="transmembrane region" description="Helical" evidence="9">
    <location>
        <begin position="105"/>
        <end position="123"/>
    </location>
</feature>
<dbReference type="CDD" id="cd17502">
    <property type="entry name" value="MFS_Azr1_MDR_like"/>
    <property type="match status" value="1"/>
</dbReference>
<dbReference type="InterPro" id="IPR020846">
    <property type="entry name" value="MFS_dom"/>
</dbReference>
<evidence type="ECO:0000313" key="12">
    <source>
        <dbReference type="Proteomes" id="UP000664521"/>
    </source>
</evidence>
<keyword evidence="6 9" id="KW-1133">Transmembrane helix</keyword>
<feature type="transmembrane region" description="Helical" evidence="9">
    <location>
        <begin position="220"/>
        <end position="243"/>
    </location>
</feature>
<dbReference type="GO" id="GO:0005886">
    <property type="term" value="C:plasma membrane"/>
    <property type="evidence" value="ECO:0007669"/>
    <property type="project" value="UniProtKB-SubCell"/>
</dbReference>
<dbReference type="Gene3D" id="1.20.1720.10">
    <property type="entry name" value="Multidrug resistance protein D"/>
    <property type="match status" value="1"/>
</dbReference>
<name>A0A8H3FDE2_9LECA</name>
<keyword evidence="5 9" id="KW-0812">Transmembrane</keyword>
<keyword evidence="8" id="KW-0325">Glycoprotein</keyword>
<evidence type="ECO:0000256" key="2">
    <source>
        <dbReference type="ARBA" id="ARBA00007520"/>
    </source>
</evidence>
<dbReference type="FunFam" id="1.20.1250.20:FF:000489">
    <property type="entry name" value="MFS general substrate transporter"/>
    <property type="match status" value="1"/>
</dbReference>
<feature type="transmembrane region" description="Helical" evidence="9">
    <location>
        <begin position="297"/>
        <end position="314"/>
    </location>
</feature>
<feature type="domain" description="Major facilitator superfamily (MFS) profile" evidence="10">
    <location>
        <begin position="70"/>
        <end position="559"/>
    </location>
</feature>